<sequence>MYHFASRIKISQKILVGFMATIALIVFLGIQFVQNVGAIRHELELVIGAGQDAMSTARLVELSERMDRTVLTYIASQSEVDLGTARKEVDAFGRAVAETASGVGSAEQGGMDALRKATGDYRAAFDAVVGAVGRRRDGVGQAFLVSAQLNTTVTAVVDGALGGGEPPALQAALRLQQALQSTRSSAARYFSTFDPNDAGSAQSEMTRLNEALQEAKTAIANKRLQRFLASLDPQIATFAKGLDNAVAGSQALVETQERIRGILAELEKGVHTIVDTFSRSQSQTQERAIAALDSSWRQAVVTPVVAVVGGILFALLIATSIVRPIRSMTAAMSALANGDTGIEIPATGNRDEVGDMARAVQIFKENALRMERMRSAQEEERLRNEQEKQETMNRLAVAFEETVMGVVQSVIHESGLVQTNAKLVSDVAEQTVELATQGASATEEASINVRMVSDAVEQLSRSVAAISSQASESTEIARGAVQEARSTNTVVGALAEAAGRIGDVVHMIENIAKQTNLLALNATIEAARAGEFGKGFAVVASEVKALANQTTVATGEIGVQINAIQSSTMDAVNAIRRIGETIGRMDSIATTISGAVQRQFEATTEISDNLRQAALGTTEVASTITHVLQKATDAGASAEQMLTSSDTFTHQTEMLRSEVNSFTDRIRTA</sequence>
<dbReference type="PANTHER" id="PTHR32089:SF112">
    <property type="entry name" value="LYSOZYME-LIKE PROTEIN-RELATED"/>
    <property type="match status" value="1"/>
</dbReference>
<dbReference type="PROSITE" id="PS50111">
    <property type="entry name" value="CHEMOTAXIS_TRANSDUC_2"/>
    <property type="match status" value="1"/>
</dbReference>
<feature type="domain" description="HAMP" evidence="10">
    <location>
        <begin position="319"/>
        <end position="372"/>
    </location>
</feature>
<dbReference type="PANTHER" id="PTHR32089">
    <property type="entry name" value="METHYL-ACCEPTING CHEMOTAXIS PROTEIN MCPB"/>
    <property type="match status" value="1"/>
</dbReference>
<dbReference type="SMART" id="SM00304">
    <property type="entry name" value="HAMP"/>
    <property type="match status" value="1"/>
</dbReference>
<comment type="subcellular location">
    <subcellularLocation>
        <location evidence="1">Cell inner membrane</location>
        <topology evidence="1">Multi-pass membrane protein</topology>
    </subcellularLocation>
</comment>
<dbReference type="PROSITE" id="PS50885">
    <property type="entry name" value="HAMP"/>
    <property type="match status" value="1"/>
</dbReference>
<dbReference type="InterPro" id="IPR003660">
    <property type="entry name" value="HAMP_dom"/>
</dbReference>
<comment type="caution">
    <text evidence="11">The sequence shown here is derived from an EMBL/GenBank/DDBJ whole genome shotgun (WGS) entry which is preliminary data.</text>
</comment>
<dbReference type="SUPFAM" id="SSF58104">
    <property type="entry name" value="Methyl-accepting chemotaxis protein (MCP) signaling domain"/>
    <property type="match status" value="1"/>
</dbReference>
<feature type="domain" description="T-SNARE coiled-coil homology" evidence="9">
    <location>
        <begin position="565"/>
        <end position="627"/>
    </location>
</feature>
<name>A0ABS1F1W3_9PROT</name>
<keyword evidence="12" id="KW-1185">Reference proteome</keyword>
<dbReference type="PRINTS" id="PR00260">
    <property type="entry name" value="CHEMTRNSDUCR"/>
</dbReference>
<reference evidence="12" key="1">
    <citation type="submission" date="2021-01" db="EMBL/GenBank/DDBJ databases">
        <title>Genome public.</title>
        <authorList>
            <person name="Liu C."/>
            <person name="Sun Q."/>
        </authorList>
    </citation>
    <scope>NUCLEOTIDE SEQUENCE [LARGE SCALE GENOMIC DNA]</scope>
    <source>
        <strain evidence="12">YIM B02556</strain>
    </source>
</reference>
<dbReference type="SMART" id="SM01358">
    <property type="entry name" value="HBM"/>
    <property type="match status" value="1"/>
</dbReference>
<dbReference type="Proteomes" id="UP000652760">
    <property type="component" value="Unassembled WGS sequence"/>
</dbReference>
<dbReference type="SMART" id="SM00283">
    <property type="entry name" value="MA"/>
    <property type="match status" value="1"/>
</dbReference>
<feature type="transmembrane region" description="Helical" evidence="7">
    <location>
        <begin position="300"/>
        <end position="322"/>
    </location>
</feature>
<proteinExistence type="inferred from homology"/>
<protein>
    <submittedName>
        <fullName evidence="11">HAMP domain-containing protein</fullName>
    </submittedName>
</protein>
<keyword evidence="3 5" id="KW-0807">Transducer</keyword>
<keyword evidence="7" id="KW-0472">Membrane</keyword>
<dbReference type="Gene3D" id="1.10.287.950">
    <property type="entry name" value="Methyl-accepting chemotaxis protein"/>
    <property type="match status" value="1"/>
</dbReference>
<organism evidence="11 12">
    <name type="scientific">Azospirillum endophyticum</name>
    <dbReference type="NCBI Taxonomy" id="2800326"/>
    <lineage>
        <taxon>Bacteria</taxon>
        <taxon>Pseudomonadati</taxon>
        <taxon>Pseudomonadota</taxon>
        <taxon>Alphaproteobacteria</taxon>
        <taxon>Rhodospirillales</taxon>
        <taxon>Azospirillaceae</taxon>
        <taxon>Azospirillum</taxon>
    </lineage>
</organism>
<keyword evidence="2" id="KW-0997">Cell inner membrane</keyword>
<dbReference type="InterPro" id="IPR000727">
    <property type="entry name" value="T_SNARE_dom"/>
</dbReference>
<evidence type="ECO:0000256" key="5">
    <source>
        <dbReference type="PROSITE-ProRule" id="PRU00284"/>
    </source>
</evidence>
<dbReference type="PROSITE" id="PS50192">
    <property type="entry name" value="T_SNARE"/>
    <property type="match status" value="1"/>
</dbReference>
<dbReference type="CDD" id="cd06225">
    <property type="entry name" value="HAMP"/>
    <property type="match status" value="1"/>
</dbReference>
<evidence type="ECO:0000256" key="4">
    <source>
        <dbReference type="ARBA" id="ARBA00029447"/>
    </source>
</evidence>
<comment type="similarity">
    <text evidence="4">Belongs to the methyl-accepting chemotaxis (MCP) protein family.</text>
</comment>
<keyword evidence="7" id="KW-1133">Transmembrane helix</keyword>
<evidence type="ECO:0000259" key="9">
    <source>
        <dbReference type="PROSITE" id="PS50192"/>
    </source>
</evidence>
<evidence type="ECO:0000256" key="3">
    <source>
        <dbReference type="ARBA" id="ARBA00023224"/>
    </source>
</evidence>
<evidence type="ECO:0000259" key="10">
    <source>
        <dbReference type="PROSITE" id="PS50885"/>
    </source>
</evidence>
<dbReference type="InterPro" id="IPR032255">
    <property type="entry name" value="HBM"/>
</dbReference>
<evidence type="ECO:0000259" key="8">
    <source>
        <dbReference type="PROSITE" id="PS50111"/>
    </source>
</evidence>
<accession>A0ABS1F1W3</accession>
<dbReference type="EMBL" id="JAENHM010000025">
    <property type="protein sequence ID" value="MBK1837414.1"/>
    <property type="molecule type" value="Genomic_DNA"/>
</dbReference>
<dbReference type="InterPro" id="IPR004089">
    <property type="entry name" value="MCPsignal_dom"/>
</dbReference>
<keyword evidence="6" id="KW-0175">Coiled coil</keyword>
<dbReference type="Gene3D" id="6.10.340.10">
    <property type="match status" value="1"/>
</dbReference>
<feature type="coiled-coil region" evidence="6">
    <location>
        <begin position="368"/>
        <end position="395"/>
    </location>
</feature>
<evidence type="ECO:0000256" key="2">
    <source>
        <dbReference type="ARBA" id="ARBA00022519"/>
    </source>
</evidence>
<feature type="coiled-coil region" evidence="6">
    <location>
        <begin position="198"/>
        <end position="225"/>
    </location>
</feature>
<feature type="transmembrane region" description="Helical" evidence="7">
    <location>
        <begin position="14"/>
        <end position="33"/>
    </location>
</feature>
<evidence type="ECO:0000256" key="7">
    <source>
        <dbReference type="SAM" id="Phobius"/>
    </source>
</evidence>
<feature type="domain" description="Methyl-accepting transducer" evidence="8">
    <location>
        <begin position="413"/>
        <end position="642"/>
    </location>
</feature>
<dbReference type="Pfam" id="PF00015">
    <property type="entry name" value="MCPsignal"/>
    <property type="match status" value="1"/>
</dbReference>
<gene>
    <name evidence="11" type="ORF">JHL17_08300</name>
</gene>
<evidence type="ECO:0000256" key="1">
    <source>
        <dbReference type="ARBA" id="ARBA00004429"/>
    </source>
</evidence>
<dbReference type="Pfam" id="PF00672">
    <property type="entry name" value="HAMP"/>
    <property type="match status" value="1"/>
</dbReference>
<evidence type="ECO:0000256" key="6">
    <source>
        <dbReference type="SAM" id="Coils"/>
    </source>
</evidence>
<dbReference type="RefSeq" id="WP_200191933.1">
    <property type="nucleotide sequence ID" value="NZ_JAENHM010000025.1"/>
</dbReference>
<keyword evidence="7" id="KW-0812">Transmembrane</keyword>
<evidence type="ECO:0000313" key="12">
    <source>
        <dbReference type="Proteomes" id="UP000652760"/>
    </source>
</evidence>
<keyword evidence="2" id="KW-1003">Cell membrane</keyword>
<evidence type="ECO:0000313" key="11">
    <source>
        <dbReference type="EMBL" id="MBK1837414.1"/>
    </source>
</evidence>
<dbReference type="InterPro" id="IPR004090">
    <property type="entry name" value="Chemotax_Me-accpt_rcpt"/>
</dbReference>